<dbReference type="InterPro" id="IPR032808">
    <property type="entry name" value="DoxX"/>
</dbReference>
<dbReference type="Pfam" id="PF13564">
    <property type="entry name" value="DoxX_2"/>
    <property type="match status" value="1"/>
</dbReference>
<feature type="transmembrane region" description="Helical" evidence="5">
    <location>
        <begin position="62"/>
        <end position="82"/>
    </location>
</feature>
<keyword evidence="7" id="KW-1185">Reference proteome</keyword>
<dbReference type="Proteomes" id="UP000586827">
    <property type="component" value="Unassembled WGS sequence"/>
</dbReference>
<organism evidence="6 7">
    <name type="scientific">Nocardia uniformis</name>
    <dbReference type="NCBI Taxonomy" id="53432"/>
    <lineage>
        <taxon>Bacteria</taxon>
        <taxon>Bacillati</taxon>
        <taxon>Actinomycetota</taxon>
        <taxon>Actinomycetes</taxon>
        <taxon>Mycobacteriales</taxon>
        <taxon>Nocardiaceae</taxon>
        <taxon>Nocardia</taxon>
    </lineage>
</organism>
<feature type="transmembrane region" description="Helical" evidence="5">
    <location>
        <begin position="20"/>
        <end position="42"/>
    </location>
</feature>
<sequence>MAAGSWTPGRLGSRAGSGRAVVITFWVATAIVTSVLLSGGMADLLRRDATVAGMLELGYPTYFITMLGVWKILGALAILTPGFGRVKEWAYAGAFYNFAGAFASHLAIGSAATHLVWTAAFALCVLISWALRPTSRSLPPTMAAMPRSHAH</sequence>
<feature type="transmembrane region" description="Helical" evidence="5">
    <location>
        <begin position="89"/>
        <end position="108"/>
    </location>
</feature>
<dbReference type="AlphaFoldDB" id="A0A849C353"/>
<keyword evidence="4 5" id="KW-0472">Membrane</keyword>
<evidence type="ECO:0000256" key="5">
    <source>
        <dbReference type="SAM" id="Phobius"/>
    </source>
</evidence>
<evidence type="ECO:0000313" key="7">
    <source>
        <dbReference type="Proteomes" id="UP000586827"/>
    </source>
</evidence>
<comment type="caution">
    <text evidence="6">The sequence shown here is derived from an EMBL/GenBank/DDBJ whole genome shotgun (WGS) entry which is preliminary data.</text>
</comment>
<evidence type="ECO:0000256" key="2">
    <source>
        <dbReference type="ARBA" id="ARBA00022692"/>
    </source>
</evidence>
<reference evidence="6 7" key="1">
    <citation type="submission" date="2020-05" db="EMBL/GenBank/DDBJ databases">
        <title>MicrobeNet Type strains.</title>
        <authorList>
            <person name="Nicholson A.C."/>
        </authorList>
    </citation>
    <scope>NUCLEOTIDE SEQUENCE [LARGE SCALE GENOMIC DNA]</scope>
    <source>
        <strain evidence="6 7">JCM 3224</strain>
    </source>
</reference>
<keyword evidence="2 5" id="KW-0812">Transmembrane</keyword>
<feature type="transmembrane region" description="Helical" evidence="5">
    <location>
        <begin position="114"/>
        <end position="131"/>
    </location>
</feature>
<comment type="subcellular location">
    <subcellularLocation>
        <location evidence="1">Membrane</location>
        <topology evidence="1">Multi-pass membrane protein</topology>
    </subcellularLocation>
</comment>
<evidence type="ECO:0000313" key="6">
    <source>
        <dbReference type="EMBL" id="NNH73114.1"/>
    </source>
</evidence>
<dbReference type="PIRSF" id="PIRSF030066">
    <property type="entry name" value="UCP030066"/>
    <property type="match status" value="1"/>
</dbReference>
<dbReference type="GO" id="GO:0016020">
    <property type="term" value="C:membrane"/>
    <property type="evidence" value="ECO:0007669"/>
    <property type="project" value="UniProtKB-SubCell"/>
</dbReference>
<keyword evidence="3 5" id="KW-1133">Transmembrane helix</keyword>
<name>A0A849C353_9NOCA</name>
<dbReference type="EMBL" id="JABELX010000009">
    <property type="protein sequence ID" value="NNH73114.1"/>
    <property type="molecule type" value="Genomic_DNA"/>
</dbReference>
<evidence type="ECO:0000256" key="3">
    <source>
        <dbReference type="ARBA" id="ARBA00022989"/>
    </source>
</evidence>
<evidence type="ECO:0000256" key="4">
    <source>
        <dbReference type="ARBA" id="ARBA00023136"/>
    </source>
</evidence>
<accession>A0A849C353</accession>
<evidence type="ECO:0000256" key="1">
    <source>
        <dbReference type="ARBA" id="ARBA00004141"/>
    </source>
</evidence>
<dbReference type="InterPro" id="IPR016944">
    <property type="entry name" value="UCP030066"/>
</dbReference>
<protein>
    <submittedName>
        <fullName evidence="6">DoxX family protein</fullName>
    </submittedName>
</protein>
<gene>
    <name evidence="6" type="ORF">HLB23_25175</name>
</gene>
<proteinExistence type="predicted"/>